<protein>
    <recommendedName>
        <fullName evidence="5">Phytocyanin domain-containing protein</fullName>
    </recommendedName>
</protein>
<dbReference type="AlphaFoldDB" id="A0ABC9D3G6"/>
<sequence>MRREQHTFTVRGCPSSMAGARVALVLCGVLLLVHSVARGADAASYNVGNSAGWDLSADLPSWANDKTFYVGDFLVFSYSSYHTLAEVDEAGFKNCSAADAVMSRSDGNTTVPLAAPGDRYFICGNELHCLGGMKLHVLVNQPAGGGGGGGGGGAPAGGPQAPPQAVLAPPSTDDDAGVPRLFFGGSHRTAAGPLLVTWLLVAAALLV</sequence>
<feature type="region of interest" description="Disordered" evidence="3">
    <location>
        <begin position="146"/>
        <end position="173"/>
    </location>
</feature>
<evidence type="ECO:0000256" key="1">
    <source>
        <dbReference type="ARBA" id="ARBA00022723"/>
    </source>
</evidence>
<keyword evidence="2" id="KW-0325">Glycoprotein</keyword>
<dbReference type="InterPro" id="IPR039391">
    <property type="entry name" value="Phytocyanin-like"/>
</dbReference>
<keyword evidence="1" id="KW-0479">Metal-binding</keyword>
<keyword evidence="4" id="KW-0732">Signal</keyword>
<evidence type="ECO:0000256" key="4">
    <source>
        <dbReference type="SAM" id="SignalP"/>
    </source>
</evidence>
<dbReference type="PANTHER" id="PTHR33021">
    <property type="entry name" value="BLUE COPPER PROTEIN"/>
    <property type="match status" value="1"/>
</dbReference>
<dbReference type="CDD" id="cd04216">
    <property type="entry name" value="Phytocyanin"/>
    <property type="match status" value="1"/>
</dbReference>
<accession>A0ABC9D3G6</accession>
<dbReference type="InterPro" id="IPR008972">
    <property type="entry name" value="Cupredoxin"/>
</dbReference>
<gene>
    <name evidence="6" type="ORF">URODEC1_LOCUS81195</name>
</gene>
<dbReference type="InterPro" id="IPR003245">
    <property type="entry name" value="Phytocyanin_dom"/>
</dbReference>
<feature type="domain" description="Phytocyanin" evidence="5">
    <location>
        <begin position="43"/>
        <end position="141"/>
    </location>
</feature>
<evidence type="ECO:0000256" key="2">
    <source>
        <dbReference type="ARBA" id="ARBA00023180"/>
    </source>
</evidence>
<evidence type="ECO:0000256" key="3">
    <source>
        <dbReference type="SAM" id="MobiDB-lite"/>
    </source>
</evidence>
<feature type="signal peptide" evidence="4">
    <location>
        <begin position="1"/>
        <end position="42"/>
    </location>
</feature>
<name>A0ABC9D3G6_9POAL</name>
<dbReference type="SUPFAM" id="SSF49503">
    <property type="entry name" value="Cupredoxins"/>
    <property type="match status" value="1"/>
</dbReference>
<proteinExistence type="predicted"/>
<dbReference type="PROSITE" id="PS51485">
    <property type="entry name" value="PHYTOCYANIN"/>
    <property type="match status" value="1"/>
</dbReference>
<evidence type="ECO:0000313" key="7">
    <source>
        <dbReference type="Proteomes" id="UP001497457"/>
    </source>
</evidence>
<dbReference type="Proteomes" id="UP001497457">
    <property type="component" value="Chromosome 31b"/>
</dbReference>
<dbReference type="GO" id="GO:0046872">
    <property type="term" value="F:metal ion binding"/>
    <property type="evidence" value="ECO:0007669"/>
    <property type="project" value="UniProtKB-KW"/>
</dbReference>
<dbReference type="Pfam" id="PF02298">
    <property type="entry name" value="Cu_bind_like"/>
    <property type="match status" value="1"/>
</dbReference>
<feature type="compositionally biased region" description="Gly residues" evidence="3">
    <location>
        <begin position="146"/>
        <end position="156"/>
    </location>
</feature>
<dbReference type="FunFam" id="2.60.40.420:FF:000003">
    <property type="entry name" value="Blue copper"/>
    <property type="match status" value="1"/>
</dbReference>
<organism evidence="6 7">
    <name type="scientific">Urochloa decumbens</name>
    <dbReference type="NCBI Taxonomy" id="240449"/>
    <lineage>
        <taxon>Eukaryota</taxon>
        <taxon>Viridiplantae</taxon>
        <taxon>Streptophyta</taxon>
        <taxon>Embryophyta</taxon>
        <taxon>Tracheophyta</taxon>
        <taxon>Spermatophyta</taxon>
        <taxon>Magnoliopsida</taxon>
        <taxon>Liliopsida</taxon>
        <taxon>Poales</taxon>
        <taxon>Poaceae</taxon>
        <taxon>PACMAD clade</taxon>
        <taxon>Panicoideae</taxon>
        <taxon>Panicodae</taxon>
        <taxon>Paniceae</taxon>
        <taxon>Melinidinae</taxon>
        <taxon>Urochloa</taxon>
    </lineage>
</organism>
<dbReference type="Gene3D" id="2.60.40.420">
    <property type="entry name" value="Cupredoxins - blue copper proteins"/>
    <property type="match status" value="1"/>
</dbReference>
<dbReference type="PANTHER" id="PTHR33021:SF502">
    <property type="entry name" value="OSJNBA0079A21.6 PROTEIN"/>
    <property type="match status" value="1"/>
</dbReference>
<dbReference type="EMBL" id="OZ075141">
    <property type="protein sequence ID" value="CAL5030730.1"/>
    <property type="molecule type" value="Genomic_DNA"/>
</dbReference>
<evidence type="ECO:0000313" key="6">
    <source>
        <dbReference type="EMBL" id="CAL5030730.1"/>
    </source>
</evidence>
<evidence type="ECO:0000259" key="5">
    <source>
        <dbReference type="PROSITE" id="PS51485"/>
    </source>
</evidence>
<feature type="chain" id="PRO_5044772789" description="Phytocyanin domain-containing protein" evidence="4">
    <location>
        <begin position="43"/>
        <end position="207"/>
    </location>
</feature>
<keyword evidence="7" id="KW-1185">Reference proteome</keyword>
<reference evidence="6" key="1">
    <citation type="submission" date="2024-10" db="EMBL/GenBank/DDBJ databases">
        <authorList>
            <person name="Ryan C."/>
        </authorList>
    </citation>
    <scope>NUCLEOTIDE SEQUENCE [LARGE SCALE GENOMIC DNA]</scope>
</reference>